<accession>R7SE58</accession>
<dbReference type="Proteomes" id="UP000053558">
    <property type="component" value="Unassembled WGS sequence"/>
</dbReference>
<organism evidence="2 3">
    <name type="scientific">Coniophora puteana (strain RWD-64-598)</name>
    <name type="common">Brown rot fungus</name>
    <dbReference type="NCBI Taxonomy" id="741705"/>
    <lineage>
        <taxon>Eukaryota</taxon>
        <taxon>Fungi</taxon>
        <taxon>Dikarya</taxon>
        <taxon>Basidiomycota</taxon>
        <taxon>Agaricomycotina</taxon>
        <taxon>Agaricomycetes</taxon>
        <taxon>Agaricomycetidae</taxon>
        <taxon>Boletales</taxon>
        <taxon>Coniophorineae</taxon>
        <taxon>Coniophoraceae</taxon>
        <taxon>Coniophora</taxon>
    </lineage>
</organism>
<keyword evidence="3" id="KW-1185">Reference proteome</keyword>
<name>R7SE58_CONPW</name>
<evidence type="ECO:0000256" key="1">
    <source>
        <dbReference type="SAM" id="Phobius"/>
    </source>
</evidence>
<keyword evidence="1" id="KW-0472">Membrane</keyword>
<feature type="transmembrane region" description="Helical" evidence="1">
    <location>
        <begin position="199"/>
        <end position="223"/>
    </location>
</feature>
<dbReference type="KEGG" id="cput:CONPUDRAFT_78104"/>
<proteinExistence type="predicted"/>
<evidence type="ECO:0000313" key="3">
    <source>
        <dbReference type="Proteomes" id="UP000053558"/>
    </source>
</evidence>
<keyword evidence="1" id="KW-1133">Transmembrane helix</keyword>
<keyword evidence="1" id="KW-0812">Transmembrane</keyword>
<dbReference type="RefSeq" id="XP_007775472.1">
    <property type="nucleotide sequence ID" value="XM_007777282.1"/>
</dbReference>
<dbReference type="EMBL" id="JH711592">
    <property type="protein sequence ID" value="EIW74461.1"/>
    <property type="molecule type" value="Genomic_DNA"/>
</dbReference>
<feature type="transmembrane region" description="Helical" evidence="1">
    <location>
        <begin position="83"/>
        <end position="103"/>
    </location>
</feature>
<feature type="transmembrane region" description="Helical" evidence="1">
    <location>
        <begin position="41"/>
        <end position="63"/>
    </location>
</feature>
<protein>
    <submittedName>
        <fullName evidence="2">Uncharacterized protein</fullName>
    </submittedName>
</protein>
<dbReference type="AlphaFoldDB" id="R7SE58"/>
<evidence type="ECO:0000313" key="2">
    <source>
        <dbReference type="EMBL" id="EIW74461.1"/>
    </source>
</evidence>
<dbReference type="GeneID" id="19209709"/>
<gene>
    <name evidence="2" type="ORF">CONPUDRAFT_78104</name>
</gene>
<sequence length="357" mass="40332">MATCVLYDCCELYTNLESWHYSFVHTISDTALKIDQENRKWTLMTVCYIIQRYGGVLCAIFALVNDLYNSVVDKVNFCLISAVRLEVMLILAFTTGNSMLYSLGSDVDISHIRNPEYPRGNISSYLRQTYALHWRSTVPLYLLCGSFILAQAGNIIYTVVSFTGPNAWYTDSGKTPIEVELLSGVLVCEFRYNNESWTFLVFMATCLFYELVAASLSISRLWVHIRGSGQGIFSVWRSNSLFYIVARENVGYFCVSTACLVTLATGTTGSTKVLDYIRSLFANELRMALDTILTSLFCSHLILNVRKHADLAAEIVTVNVTSIAWATAPLQYSHEELGFEEFESEPDTEQSRTLHYQ</sequence>
<feature type="transmembrane region" description="Helical" evidence="1">
    <location>
        <begin position="140"/>
        <end position="160"/>
    </location>
</feature>
<reference evidence="3" key="1">
    <citation type="journal article" date="2012" name="Science">
        <title>The Paleozoic origin of enzymatic lignin decomposition reconstructed from 31 fungal genomes.</title>
        <authorList>
            <person name="Floudas D."/>
            <person name="Binder M."/>
            <person name="Riley R."/>
            <person name="Barry K."/>
            <person name="Blanchette R.A."/>
            <person name="Henrissat B."/>
            <person name="Martinez A.T."/>
            <person name="Otillar R."/>
            <person name="Spatafora J.W."/>
            <person name="Yadav J.S."/>
            <person name="Aerts A."/>
            <person name="Benoit I."/>
            <person name="Boyd A."/>
            <person name="Carlson A."/>
            <person name="Copeland A."/>
            <person name="Coutinho P.M."/>
            <person name="de Vries R.P."/>
            <person name="Ferreira P."/>
            <person name="Findley K."/>
            <person name="Foster B."/>
            <person name="Gaskell J."/>
            <person name="Glotzer D."/>
            <person name="Gorecki P."/>
            <person name="Heitman J."/>
            <person name="Hesse C."/>
            <person name="Hori C."/>
            <person name="Igarashi K."/>
            <person name="Jurgens J.A."/>
            <person name="Kallen N."/>
            <person name="Kersten P."/>
            <person name="Kohler A."/>
            <person name="Kuees U."/>
            <person name="Kumar T.K.A."/>
            <person name="Kuo A."/>
            <person name="LaButti K."/>
            <person name="Larrondo L.F."/>
            <person name="Lindquist E."/>
            <person name="Ling A."/>
            <person name="Lombard V."/>
            <person name="Lucas S."/>
            <person name="Lundell T."/>
            <person name="Martin R."/>
            <person name="McLaughlin D.J."/>
            <person name="Morgenstern I."/>
            <person name="Morin E."/>
            <person name="Murat C."/>
            <person name="Nagy L.G."/>
            <person name="Nolan M."/>
            <person name="Ohm R.A."/>
            <person name="Patyshakuliyeva A."/>
            <person name="Rokas A."/>
            <person name="Ruiz-Duenas F.J."/>
            <person name="Sabat G."/>
            <person name="Salamov A."/>
            <person name="Samejima M."/>
            <person name="Schmutz J."/>
            <person name="Slot J.C."/>
            <person name="St John F."/>
            <person name="Stenlid J."/>
            <person name="Sun H."/>
            <person name="Sun S."/>
            <person name="Syed K."/>
            <person name="Tsang A."/>
            <person name="Wiebenga A."/>
            <person name="Young D."/>
            <person name="Pisabarro A."/>
            <person name="Eastwood D.C."/>
            <person name="Martin F."/>
            <person name="Cullen D."/>
            <person name="Grigoriev I.V."/>
            <person name="Hibbett D.S."/>
        </authorList>
    </citation>
    <scope>NUCLEOTIDE SEQUENCE [LARGE SCALE GENOMIC DNA]</scope>
    <source>
        <strain evidence="3">RWD-64-598 SS2</strain>
    </source>
</reference>